<sequence length="152" mass="16524">METNNRAIVVGIVVILVVALGAGIYYSRQDNDDAGLPEDRLSESEEVLIDTADSAILVQHTYIDGVHTFTGVLEVPTPCHEIKTDVLVMESFPEQVSVKLTIVPPPADTICIQVIAEKEFKVSYRASETAVGDNLRVMLDGKPIIFIIGGKD</sequence>
<reference evidence="2 3" key="1">
    <citation type="submission" date="2017-09" db="EMBL/GenBank/DDBJ databases">
        <title>Depth-based differentiation of microbial function through sediment-hosted aquifers and enrichment of novel symbionts in the deep terrestrial subsurface.</title>
        <authorList>
            <person name="Probst A.J."/>
            <person name="Ladd B."/>
            <person name="Jarett J.K."/>
            <person name="Geller-Mcgrath D.E."/>
            <person name="Sieber C.M."/>
            <person name="Emerson J.B."/>
            <person name="Anantharaman K."/>
            <person name="Thomas B.C."/>
            <person name="Malmstrom R."/>
            <person name="Stieglmeier M."/>
            <person name="Klingl A."/>
            <person name="Woyke T."/>
            <person name="Ryan C.M."/>
            <person name="Banfield J.F."/>
        </authorList>
    </citation>
    <scope>NUCLEOTIDE SEQUENCE [LARGE SCALE GENOMIC DNA]</scope>
    <source>
        <strain evidence="2">CG10_big_fil_rev_8_21_14_0_10_45_14</strain>
    </source>
</reference>
<feature type="transmembrane region" description="Helical" evidence="1">
    <location>
        <begin position="7"/>
        <end position="26"/>
    </location>
</feature>
<proteinExistence type="predicted"/>
<evidence type="ECO:0000313" key="2">
    <source>
        <dbReference type="EMBL" id="PIR47043.1"/>
    </source>
</evidence>
<protein>
    <submittedName>
        <fullName evidence="2">Uncharacterized protein</fullName>
    </submittedName>
</protein>
<dbReference type="Proteomes" id="UP000230833">
    <property type="component" value="Unassembled WGS sequence"/>
</dbReference>
<evidence type="ECO:0000256" key="1">
    <source>
        <dbReference type="SAM" id="Phobius"/>
    </source>
</evidence>
<keyword evidence="1" id="KW-1133">Transmembrane helix</keyword>
<gene>
    <name evidence="2" type="ORF">COV07_01045</name>
</gene>
<keyword evidence="1" id="KW-0472">Membrane</keyword>
<dbReference type="EMBL" id="PCYL01000012">
    <property type="protein sequence ID" value="PIR47043.1"/>
    <property type="molecule type" value="Genomic_DNA"/>
</dbReference>
<evidence type="ECO:0000313" key="3">
    <source>
        <dbReference type="Proteomes" id="UP000230833"/>
    </source>
</evidence>
<accession>A0A2H0RKL0</accession>
<dbReference type="AlphaFoldDB" id="A0A2H0RKL0"/>
<keyword evidence="1" id="KW-0812">Transmembrane</keyword>
<name>A0A2H0RKL0_9BACT</name>
<comment type="caution">
    <text evidence="2">The sequence shown here is derived from an EMBL/GenBank/DDBJ whole genome shotgun (WGS) entry which is preliminary data.</text>
</comment>
<organism evidence="2 3">
    <name type="scientific">Candidatus Vogelbacteria bacterium CG10_big_fil_rev_8_21_14_0_10_45_14</name>
    <dbReference type="NCBI Taxonomy" id="1975042"/>
    <lineage>
        <taxon>Bacteria</taxon>
        <taxon>Candidatus Vogeliibacteriota</taxon>
    </lineage>
</organism>